<evidence type="ECO:0000313" key="7">
    <source>
        <dbReference type="EMBL" id="KAE9966921.1"/>
    </source>
</evidence>
<reference evidence="7 8" key="1">
    <citation type="submission" date="2018-12" db="EMBL/GenBank/DDBJ databases">
        <title>Venturia inaequalis Genome Resource.</title>
        <authorList>
            <person name="Lichtner F.J."/>
        </authorList>
    </citation>
    <scope>NUCLEOTIDE SEQUENCE [LARGE SCALE GENOMIC DNA]</scope>
    <source>
        <strain evidence="7 8">120213</strain>
    </source>
</reference>
<comment type="catalytic activity">
    <reaction evidence="5">
        <text>[protein]-C-terminal S-[(2E,6E)-farnesyl]-L-cysteine + S-adenosyl-L-methionine = [protein]-C-terminal S-[(2E,6E)-farnesyl]-L-cysteine methyl ester + S-adenosyl-L-homocysteine</text>
        <dbReference type="Rhea" id="RHEA:21672"/>
        <dbReference type="Rhea" id="RHEA-COMP:12125"/>
        <dbReference type="Rhea" id="RHEA-COMP:12126"/>
        <dbReference type="ChEBI" id="CHEBI:57856"/>
        <dbReference type="ChEBI" id="CHEBI:59789"/>
        <dbReference type="ChEBI" id="CHEBI:90510"/>
        <dbReference type="ChEBI" id="CHEBI:90511"/>
        <dbReference type="EC" id="2.1.1.100"/>
    </reaction>
</comment>
<protein>
    <recommendedName>
        <fullName evidence="5">Protein-S-isoprenylcysteine O-methyltransferase</fullName>
        <ecNumber evidence="5">2.1.1.100</ecNumber>
    </recommendedName>
</protein>
<evidence type="ECO:0000256" key="4">
    <source>
        <dbReference type="ARBA" id="ARBA00023136"/>
    </source>
</evidence>
<comment type="caution">
    <text evidence="5">Lacks conserved residue(s) required for the propagation of feature annotation.</text>
</comment>
<feature type="transmembrane region" description="Helical" evidence="5">
    <location>
        <begin position="99"/>
        <end position="117"/>
    </location>
</feature>
<comment type="caution">
    <text evidence="7">The sequence shown here is derived from an EMBL/GenBank/DDBJ whole genome shotgun (WGS) entry which is preliminary data.</text>
</comment>
<dbReference type="Proteomes" id="UP000447873">
    <property type="component" value="Unassembled WGS sequence"/>
</dbReference>
<keyword evidence="3 5" id="KW-1133">Transmembrane helix</keyword>
<sequence length="235" mass="26570">MTTINNPTLVLANLFAAYLSAKSMSPPNPPPANHEKSDSLFRVPRFAPSPNSGAMQFLFLALSQTYLVARGVTPSSPASLTFFPNLGNVNEKFLTWNRYSATCLGLIGISGIIRLAAYKSLGRNFTFELAKPSQLKTDGIYRYVQHPSYLPLIIIMSTNAAYLWAPDGVLGAWLGRAVVEVLVPWKRVAWVVWSVLWFFILVVRVRDEEEMLREAFGREWEEWHAKTARFLPWVF</sequence>
<dbReference type="GO" id="GO:0005789">
    <property type="term" value="C:endoplasmic reticulum membrane"/>
    <property type="evidence" value="ECO:0007669"/>
    <property type="project" value="UniProtKB-SubCell"/>
</dbReference>
<keyword evidence="5" id="KW-0808">Transferase</keyword>
<dbReference type="EMBL" id="WNWS01000486">
    <property type="protein sequence ID" value="KAE9966921.1"/>
    <property type="molecule type" value="Genomic_DNA"/>
</dbReference>
<dbReference type="PANTHER" id="PTHR12714">
    <property type="entry name" value="PROTEIN-S ISOPRENYLCYSTEINE O-METHYLTRANSFERASE"/>
    <property type="match status" value="1"/>
</dbReference>
<gene>
    <name evidence="7" type="ORF">EG328_008515</name>
</gene>
<organism evidence="7 8">
    <name type="scientific">Venturia inaequalis</name>
    <name type="common">Apple scab fungus</name>
    <dbReference type="NCBI Taxonomy" id="5025"/>
    <lineage>
        <taxon>Eukaryota</taxon>
        <taxon>Fungi</taxon>
        <taxon>Dikarya</taxon>
        <taxon>Ascomycota</taxon>
        <taxon>Pezizomycotina</taxon>
        <taxon>Dothideomycetes</taxon>
        <taxon>Pleosporomycetidae</taxon>
        <taxon>Venturiales</taxon>
        <taxon>Venturiaceae</taxon>
        <taxon>Venturia</taxon>
    </lineage>
</organism>
<comment type="similarity">
    <text evidence="5">Belongs to the class VI-like SAM-binding methyltransferase superfamily. Isoprenylcysteine carboxyl methyltransferase family.</text>
</comment>
<keyword evidence="2 5" id="KW-0812">Transmembrane</keyword>
<dbReference type="Pfam" id="PF04140">
    <property type="entry name" value="ICMT"/>
    <property type="match status" value="1"/>
</dbReference>
<accession>A0A8H3UCC8</accession>
<feature type="signal peptide" evidence="6">
    <location>
        <begin position="1"/>
        <end position="21"/>
    </location>
</feature>
<evidence type="ECO:0000256" key="1">
    <source>
        <dbReference type="ARBA" id="ARBA00004141"/>
    </source>
</evidence>
<dbReference type="AlphaFoldDB" id="A0A8H3UCC8"/>
<feature type="transmembrane region" description="Helical" evidence="5">
    <location>
        <begin position="185"/>
        <end position="203"/>
    </location>
</feature>
<evidence type="ECO:0000313" key="8">
    <source>
        <dbReference type="Proteomes" id="UP000447873"/>
    </source>
</evidence>
<dbReference type="Gene3D" id="1.20.120.1630">
    <property type="match status" value="1"/>
</dbReference>
<evidence type="ECO:0000256" key="6">
    <source>
        <dbReference type="SAM" id="SignalP"/>
    </source>
</evidence>
<feature type="chain" id="PRO_5034346446" description="Protein-S-isoprenylcysteine O-methyltransferase" evidence="6">
    <location>
        <begin position="22"/>
        <end position="235"/>
    </location>
</feature>
<keyword evidence="5" id="KW-0256">Endoplasmic reticulum</keyword>
<feature type="transmembrane region" description="Helical" evidence="5">
    <location>
        <begin position="149"/>
        <end position="165"/>
    </location>
</feature>
<keyword evidence="6" id="KW-0732">Signal</keyword>
<dbReference type="GO" id="GO:0004671">
    <property type="term" value="F:protein C-terminal S-isoprenylcysteine carboxyl O-methyltransferase activity"/>
    <property type="evidence" value="ECO:0007669"/>
    <property type="project" value="UniProtKB-EC"/>
</dbReference>
<evidence type="ECO:0000256" key="3">
    <source>
        <dbReference type="ARBA" id="ARBA00022989"/>
    </source>
</evidence>
<dbReference type="InterPro" id="IPR007269">
    <property type="entry name" value="ICMT_MeTrfase"/>
</dbReference>
<proteinExistence type="inferred from homology"/>
<keyword evidence="5" id="KW-0949">S-adenosyl-L-methionine</keyword>
<dbReference type="EC" id="2.1.1.100" evidence="5"/>
<keyword evidence="4 5" id="KW-0472">Membrane</keyword>
<comment type="subcellular location">
    <subcellularLocation>
        <location evidence="5">Endoplasmic reticulum membrane</location>
        <topology evidence="5">Multi-pass membrane protein</topology>
    </subcellularLocation>
    <subcellularLocation>
        <location evidence="1">Membrane</location>
        <topology evidence="1">Multi-pass membrane protein</topology>
    </subcellularLocation>
</comment>
<dbReference type="PANTHER" id="PTHR12714:SF9">
    <property type="entry name" value="PROTEIN-S-ISOPRENYLCYSTEINE O-METHYLTRANSFERASE"/>
    <property type="match status" value="1"/>
</dbReference>
<evidence type="ECO:0000256" key="5">
    <source>
        <dbReference type="RuleBase" id="RU362022"/>
    </source>
</evidence>
<dbReference type="GO" id="GO:0032259">
    <property type="term" value="P:methylation"/>
    <property type="evidence" value="ECO:0007669"/>
    <property type="project" value="UniProtKB-KW"/>
</dbReference>
<evidence type="ECO:0000256" key="2">
    <source>
        <dbReference type="ARBA" id="ARBA00022692"/>
    </source>
</evidence>
<name>A0A8H3UCC8_VENIN</name>
<keyword evidence="5" id="KW-0489">Methyltransferase</keyword>